<accession>A0A6A7AXS9</accession>
<evidence type="ECO:0000313" key="2">
    <source>
        <dbReference type="Proteomes" id="UP000799423"/>
    </source>
</evidence>
<name>A0A6A7AXS9_9PLEO</name>
<dbReference type="EMBL" id="MU006324">
    <property type="protein sequence ID" value="KAF2847624.1"/>
    <property type="molecule type" value="Genomic_DNA"/>
</dbReference>
<dbReference type="Proteomes" id="UP000799423">
    <property type="component" value="Unassembled WGS sequence"/>
</dbReference>
<proteinExistence type="predicted"/>
<dbReference type="OrthoDB" id="3787552at2759"/>
<reference evidence="1" key="1">
    <citation type="submission" date="2020-01" db="EMBL/GenBank/DDBJ databases">
        <authorList>
            <consortium name="DOE Joint Genome Institute"/>
            <person name="Haridas S."/>
            <person name="Albert R."/>
            <person name="Binder M."/>
            <person name="Bloem J."/>
            <person name="Labutti K."/>
            <person name="Salamov A."/>
            <person name="Andreopoulos B."/>
            <person name="Baker S.E."/>
            <person name="Barry K."/>
            <person name="Bills G."/>
            <person name="Bluhm B.H."/>
            <person name="Cannon C."/>
            <person name="Castanera R."/>
            <person name="Culley D.E."/>
            <person name="Daum C."/>
            <person name="Ezra D."/>
            <person name="Gonzalez J.B."/>
            <person name="Henrissat B."/>
            <person name="Kuo A."/>
            <person name="Liang C."/>
            <person name="Lipzen A."/>
            <person name="Lutzoni F."/>
            <person name="Magnuson J."/>
            <person name="Mondo S."/>
            <person name="Nolan M."/>
            <person name="Ohm R."/>
            <person name="Pangilinan J."/>
            <person name="Park H.-J."/>
            <person name="Ramirez L."/>
            <person name="Alfaro M."/>
            <person name="Sun H."/>
            <person name="Tritt A."/>
            <person name="Yoshinaga Y."/>
            <person name="Zwiers L.-H."/>
            <person name="Turgeon B.G."/>
            <person name="Goodwin S.B."/>
            <person name="Spatafora J.W."/>
            <person name="Crous P.W."/>
            <person name="Grigoriev I.V."/>
        </authorList>
    </citation>
    <scope>NUCLEOTIDE SEQUENCE</scope>
    <source>
        <strain evidence="1">IPT5</strain>
    </source>
</reference>
<gene>
    <name evidence="1" type="ORF">T440DRAFT_403103</name>
</gene>
<evidence type="ECO:0000313" key="1">
    <source>
        <dbReference type="EMBL" id="KAF2847624.1"/>
    </source>
</evidence>
<feature type="non-terminal residue" evidence="1">
    <location>
        <position position="1"/>
    </location>
</feature>
<sequence>SPGGCEQIKRGKISYCKKHEMPCRNGCAGWYHLINQKGCQSCETAWKAKARQEKRAIEQKMIGEKGKLDDAFWNPAKDRKKVK</sequence>
<organism evidence="1 2">
    <name type="scientific">Plenodomus tracheiphilus IPT5</name>
    <dbReference type="NCBI Taxonomy" id="1408161"/>
    <lineage>
        <taxon>Eukaryota</taxon>
        <taxon>Fungi</taxon>
        <taxon>Dikarya</taxon>
        <taxon>Ascomycota</taxon>
        <taxon>Pezizomycotina</taxon>
        <taxon>Dothideomycetes</taxon>
        <taxon>Pleosporomycetidae</taxon>
        <taxon>Pleosporales</taxon>
        <taxon>Pleosporineae</taxon>
        <taxon>Leptosphaeriaceae</taxon>
        <taxon>Plenodomus</taxon>
    </lineage>
</organism>
<keyword evidence="2" id="KW-1185">Reference proteome</keyword>
<protein>
    <submittedName>
        <fullName evidence="1">Uncharacterized protein</fullName>
    </submittedName>
</protein>
<dbReference type="AlphaFoldDB" id="A0A6A7AXS9"/>